<evidence type="ECO:0000256" key="6">
    <source>
        <dbReference type="ARBA" id="ARBA00022603"/>
    </source>
</evidence>
<evidence type="ECO:0000313" key="17">
    <source>
        <dbReference type="Proteomes" id="UP000007431"/>
    </source>
</evidence>
<dbReference type="InterPro" id="IPR029063">
    <property type="entry name" value="SAM-dependent_MTases_sf"/>
</dbReference>
<keyword evidence="17" id="KW-1185">Reference proteome</keyword>
<evidence type="ECO:0000256" key="9">
    <source>
        <dbReference type="ARBA" id="ARBA00022692"/>
    </source>
</evidence>
<protein>
    <recommendedName>
        <fullName evidence="14">sphingolipid C(9)-methyltransferase</fullName>
        <ecNumber evidence="14">2.1.1.317</ecNumber>
    </recommendedName>
</protein>
<dbReference type="InterPro" id="IPR052290">
    <property type="entry name" value="Sphingo_C9-MT"/>
</dbReference>
<organism evidence="17">
    <name type="scientific">Schizophyllum commune (strain H4-8 / FGSC 9210)</name>
    <name type="common">Split gill fungus</name>
    <dbReference type="NCBI Taxonomy" id="578458"/>
    <lineage>
        <taxon>Eukaryota</taxon>
        <taxon>Fungi</taxon>
        <taxon>Dikarya</taxon>
        <taxon>Basidiomycota</taxon>
        <taxon>Agaricomycotina</taxon>
        <taxon>Agaricomycetes</taxon>
        <taxon>Agaricomycetidae</taxon>
        <taxon>Agaricales</taxon>
        <taxon>Schizophyllaceae</taxon>
        <taxon>Schizophyllum</taxon>
    </lineage>
</organism>
<evidence type="ECO:0000256" key="11">
    <source>
        <dbReference type="ARBA" id="ARBA00022989"/>
    </source>
</evidence>
<feature type="transmembrane region" description="Helical" evidence="15">
    <location>
        <begin position="41"/>
        <end position="59"/>
    </location>
</feature>
<keyword evidence="12" id="KW-0443">Lipid metabolism</keyword>
<dbReference type="AlphaFoldDB" id="D8QM57"/>
<dbReference type="GO" id="GO:0032259">
    <property type="term" value="P:methylation"/>
    <property type="evidence" value="ECO:0007669"/>
    <property type="project" value="UniProtKB-KW"/>
</dbReference>
<evidence type="ECO:0000256" key="4">
    <source>
        <dbReference type="ARBA" id="ARBA00010815"/>
    </source>
</evidence>
<evidence type="ECO:0000256" key="13">
    <source>
        <dbReference type="ARBA" id="ARBA00023136"/>
    </source>
</evidence>
<dbReference type="InParanoid" id="D8QM57"/>
<keyword evidence="9 15" id="KW-0812">Transmembrane</keyword>
<dbReference type="GO" id="GO:0006665">
    <property type="term" value="P:sphingolipid metabolic process"/>
    <property type="evidence" value="ECO:0007669"/>
    <property type="project" value="UniProtKB-KW"/>
</dbReference>
<evidence type="ECO:0000256" key="3">
    <source>
        <dbReference type="ARBA" id="ARBA00004991"/>
    </source>
</evidence>
<dbReference type="OMA" id="GFKTWLF"/>
<evidence type="ECO:0000256" key="7">
    <source>
        <dbReference type="ARBA" id="ARBA00022679"/>
    </source>
</evidence>
<comment type="pathway">
    <text evidence="3">Sphingolipid metabolism.</text>
</comment>
<evidence type="ECO:0000256" key="8">
    <source>
        <dbReference type="ARBA" id="ARBA00022691"/>
    </source>
</evidence>
<keyword evidence="11 15" id="KW-1133">Transmembrane helix</keyword>
<dbReference type="PANTHER" id="PTHR45197:SF1">
    <property type="entry name" value="SPHINGOLIPID C9-METHYLTRANSFERASE A-RELATED"/>
    <property type="match status" value="1"/>
</dbReference>
<proteinExistence type="inferred from homology"/>
<dbReference type="SUPFAM" id="SSF53335">
    <property type="entry name" value="S-adenosyl-L-methionine-dependent methyltransferases"/>
    <property type="match status" value="1"/>
</dbReference>
<keyword evidence="10" id="KW-0746">Sphingolipid metabolism</keyword>
<dbReference type="Gene3D" id="3.40.50.150">
    <property type="entry name" value="Vaccinia Virus protein VP39"/>
    <property type="match status" value="1"/>
</dbReference>
<dbReference type="Pfam" id="PF02353">
    <property type="entry name" value="CMAS"/>
    <property type="match status" value="1"/>
</dbReference>
<dbReference type="EMBL" id="GL377319">
    <property type="protein sequence ID" value="EFI91221.1"/>
    <property type="molecule type" value="Genomic_DNA"/>
</dbReference>
<accession>D8QM57</accession>
<dbReference type="HOGENOM" id="CLU_026434_5_0_1"/>
<keyword evidence="6" id="KW-0489">Methyltransferase</keyword>
<keyword evidence="7" id="KW-0808">Transferase</keyword>
<dbReference type="GO" id="GO:0008168">
    <property type="term" value="F:methyltransferase activity"/>
    <property type="evidence" value="ECO:0007669"/>
    <property type="project" value="UniProtKB-KW"/>
</dbReference>
<evidence type="ECO:0000256" key="1">
    <source>
        <dbReference type="ARBA" id="ARBA00004141"/>
    </source>
</evidence>
<evidence type="ECO:0000256" key="10">
    <source>
        <dbReference type="ARBA" id="ARBA00022919"/>
    </source>
</evidence>
<dbReference type="CDD" id="cd02440">
    <property type="entry name" value="AdoMet_MTases"/>
    <property type="match status" value="1"/>
</dbReference>
<keyword evidence="13 15" id="KW-0472">Membrane</keyword>
<dbReference type="eggNOG" id="ENOG502QS47">
    <property type="taxonomic scope" value="Eukaryota"/>
</dbReference>
<comment type="subcellular location">
    <subcellularLocation>
        <location evidence="1">Membrane</location>
        <topology evidence="1">Multi-pass membrane protein</topology>
    </subcellularLocation>
</comment>
<name>D8QM57_SCHCM</name>
<evidence type="ECO:0000256" key="2">
    <source>
        <dbReference type="ARBA" id="ARBA00004760"/>
    </source>
</evidence>
<evidence type="ECO:0000256" key="5">
    <source>
        <dbReference type="ARBA" id="ARBA00022516"/>
    </source>
</evidence>
<evidence type="ECO:0000256" key="14">
    <source>
        <dbReference type="ARBA" id="ARBA00039020"/>
    </source>
</evidence>
<evidence type="ECO:0000256" key="15">
    <source>
        <dbReference type="SAM" id="Phobius"/>
    </source>
</evidence>
<keyword evidence="8" id="KW-0949">S-adenosyl-L-methionine</keyword>
<gene>
    <name evidence="16" type="ORF">SCHCODRAFT_71498</name>
</gene>
<dbReference type="GO" id="GO:0016020">
    <property type="term" value="C:membrane"/>
    <property type="evidence" value="ECO:0007669"/>
    <property type="project" value="UniProtKB-SubCell"/>
</dbReference>
<evidence type="ECO:0000313" key="16">
    <source>
        <dbReference type="EMBL" id="EFI91221.1"/>
    </source>
</evidence>
<evidence type="ECO:0000256" key="12">
    <source>
        <dbReference type="ARBA" id="ARBA00023098"/>
    </source>
</evidence>
<dbReference type="EC" id="2.1.1.317" evidence="14"/>
<dbReference type="Proteomes" id="UP000007431">
    <property type="component" value="Unassembled WGS sequence"/>
</dbReference>
<dbReference type="STRING" id="578458.D8QM57"/>
<dbReference type="PANTHER" id="PTHR45197">
    <property type="entry name" value="SYNTHASE, PUTATIVE (AFU_ORTHOLOGUE AFUA_7G04190)-RELATED"/>
    <property type="match status" value="1"/>
</dbReference>
<comment type="pathway">
    <text evidence="2">Lipid metabolism; sphingolipid metabolism.</text>
</comment>
<comment type="similarity">
    <text evidence="4">Belongs to the CFA/CMAS family.</text>
</comment>
<dbReference type="VEuPathDB" id="FungiDB:SCHCODRAFT_02641924"/>
<sequence>MSAPSASPPPALRPGAPKPPRTFVSPTVHSPPLVSLAEGNAAFNNLHFWGIIVATPWLVKAFPTFGFKTYLLLFALLGFPVAVAYWWVISKVGPRLDEKVPVERKPLEEFFEIRDAAFAEEWKDKKVPMQILHDAYFDGKVDFKGDVLETLEHRQEFASFEFTYELFRYVFCNFFPEVIMHSQNQDENQIRDNYDRGNDFYYWFLGPRMIYTSGVIRDPTRKETLEELQDNKLQLVCEKLGLKPGETLLDIGCGWGTLTAYAAKNYGVDATGVTLAREQAAFGTERIAKAGLTPDQARILCHDYREIPAGKKFDKIVSLEMAEHVGVRRYHVFLNQVYNLLEDDGTFFFQVSGIRARWQFEDLVWGLFMNKYVFPGADASCALGWVINKLEQAGFEVKSVDVLGCHYSATLWRWYENWLANKEKVLAKYGERWFRVWAFFLAWSVIASRQGSASLFQITLHKNLNAYPRVEGIASQHGIHVQSDHELVPIDDDPEF</sequence>
<reference evidence="16 17" key="1">
    <citation type="journal article" date="2010" name="Nat. Biotechnol.">
        <title>Genome sequence of the model mushroom Schizophyllum commune.</title>
        <authorList>
            <person name="Ohm R.A."/>
            <person name="de Jong J.F."/>
            <person name="Lugones L.G."/>
            <person name="Aerts A."/>
            <person name="Kothe E."/>
            <person name="Stajich J.E."/>
            <person name="de Vries R.P."/>
            <person name="Record E."/>
            <person name="Levasseur A."/>
            <person name="Baker S.E."/>
            <person name="Bartholomew K.A."/>
            <person name="Coutinho P.M."/>
            <person name="Erdmann S."/>
            <person name="Fowler T.J."/>
            <person name="Gathman A.C."/>
            <person name="Lombard V."/>
            <person name="Henrissat B."/>
            <person name="Knabe N."/>
            <person name="Kuees U."/>
            <person name="Lilly W.W."/>
            <person name="Lindquist E."/>
            <person name="Lucas S."/>
            <person name="Magnuson J.K."/>
            <person name="Piumi F."/>
            <person name="Raudaskoski M."/>
            <person name="Salamov A."/>
            <person name="Schmutz J."/>
            <person name="Schwarze F.W.M.R."/>
            <person name="vanKuyk P.A."/>
            <person name="Horton J.S."/>
            <person name="Grigoriev I.V."/>
            <person name="Woesten H.A.B."/>
        </authorList>
    </citation>
    <scope>NUCLEOTIDE SEQUENCE [LARGE SCALE GENOMIC DNA]</scope>
    <source>
        <strain evidence="17">H4-8 / FGSC 9210</strain>
    </source>
</reference>
<feature type="transmembrane region" description="Helical" evidence="15">
    <location>
        <begin position="71"/>
        <end position="89"/>
    </location>
</feature>
<keyword evidence="5" id="KW-0444">Lipid biosynthesis</keyword>